<dbReference type="InterPro" id="IPR038610">
    <property type="entry name" value="FliK-like_C_sf"/>
</dbReference>
<proteinExistence type="predicted"/>
<reference evidence="1 2" key="1">
    <citation type="submission" date="2022-01" db="EMBL/GenBank/DDBJ databases">
        <title>Dethiosulfovibrio faecalis sp. nov., a novel proteolytic, non-sulfur-reducing bacterium isolated from a marine aquaculture solid waste bioreactor.</title>
        <authorList>
            <person name="Grabowski S."/>
            <person name="Apolinario E."/>
            <person name="Schneider N."/>
            <person name="Marshall C.W."/>
            <person name="Sowers K.R."/>
        </authorList>
    </citation>
    <scope>NUCLEOTIDE SEQUENCE [LARGE SCALE GENOMIC DNA]</scope>
    <source>
        <strain evidence="1 2">DSM 12537</strain>
    </source>
</reference>
<evidence type="ECO:0000313" key="2">
    <source>
        <dbReference type="Proteomes" id="UP001200430"/>
    </source>
</evidence>
<gene>
    <name evidence="1" type="ORF">L2W38_01890</name>
</gene>
<evidence type="ECO:0008006" key="3">
    <source>
        <dbReference type="Google" id="ProtNLM"/>
    </source>
</evidence>
<keyword evidence="2" id="KW-1185">Reference proteome</keyword>
<name>A0ABS9EK38_9BACT</name>
<dbReference type="Proteomes" id="UP001200430">
    <property type="component" value="Unassembled WGS sequence"/>
</dbReference>
<organism evidence="1 2">
    <name type="scientific">Dethiosulfovibrio marinus</name>
    <dbReference type="NCBI Taxonomy" id="133532"/>
    <lineage>
        <taxon>Bacteria</taxon>
        <taxon>Thermotogati</taxon>
        <taxon>Synergistota</taxon>
        <taxon>Synergistia</taxon>
        <taxon>Synergistales</taxon>
        <taxon>Dethiosulfovibrionaceae</taxon>
        <taxon>Dethiosulfovibrio</taxon>
    </lineage>
</organism>
<accession>A0ABS9EK38</accession>
<comment type="caution">
    <text evidence="1">The sequence shown here is derived from an EMBL/GenBank/DDBJ whole genome shotgun (WGS) entry which is preliminary data.</text>
</comment>
<sequence length="346" mass="37924">MIDGIGNPNNLNIGVGRGQTPDISKGAMTLKGKGIADGTVVEGRVLSAENGTYTVRIAGQNLMARSNLTLYPGQHFQALWDAKGDVPVLRLRPEDAALLGKLPQGDREAASLLLSKGLPLTDELMLGLRREFRRLGGDSVSMNSLVELMARGEAVTSEKANLLSWYLSMDSNSVAAQWRRIREELRERSRRGEHPLESLREMKEGEDESSLFLRAHSLVSRPPREPFSHAALAGAWWPSPDEDSLPARVRFSSSGGGPGEERRYYQVSFALDGVAIGEVSGRLESDGKALAVSINAEDPAGRDSISERLNELRDDLSDLGMSLQYLGVEGRRKDDGRRYLRLDIEA</sequence>
<dbReference type="Gene3D" id="3.30.750.140">
    <property type="match status" value="1"/>
</dbReference>
<dbReference type="EMBL" id="JAKGUD010000002">
    <property type="protein sequence ID" value="MCF4141569.1"/>
    <property type="molecule type" value="Genomic_DNA"/>
</dbReference>
<protein>
    <recommendedName>
        <fullName evidence="3">Flagellar hook-length control protein-like C-terminal domain-containing protein</fullName>
    </recommendedName>
</protein>
<evidence type="ECO:0000313" key="1">
    <source>
        <dbReference type="EMBL" id="MCF4141569.1"/>
    </source>
</evidence>
<dbReference type="RefSeq" id="WP_236098051.1">
    <property type="nucleotide sequence ID" value="NZ_JAKGUD010000002.1"/>
</dbReference>